<proteinExistence type="predicted"/>
<protein>
    <submittedName>
        <fullName evidence="2">Uncharacterized protein</fullName>
    </submittedName>
</protein>
<name>A0ABR3VPQ9_HUMIN</name>
<feature type="compositionally biased region" description="Basic residues" evidence="1">
    <location>
        <begin position="109"/>
        <end position="121"/>
    </location>
</feature>
<accession>A0ABR3VPQ9</accession>
<feature type="region of interest" description="Disordered" evidence="1">
    <location>
        <begin position="105"/>
        <end position="191"/>
    </location>
</feature>
<comment type="caution">
    <text evidence="2">The sequence shown here is derived from an EMBL/GenBank/DDBJ whole genome shotgun (WGS) entry which is preliminary data.</text>
</comment>
<evidence type="ECO:0000313" key="2">
    <source>
        <dbReference type="EMBL" id="KAL1842941.1"/>
    </source>
</evidence>
<evidence type="ECO:0000256" key="1">
    <source>
        <dbReference type="SAM" id="MobiDB-lite"/>
    </source>
</evidence>
<dbReference type="Proteomes" id="UP001583172">
    <property type="component" value="Unassembled WGS sequence"/>
</dbReference>
<dbReference type="EMBL" id="JAZGSY010000028">
    <property type="protein sequence ID" value="KAL1842941.1"/>
    <property type="molecule type" value="Genomic_DNA"/>
</dbReference>
<keyword evidence="3" id="KW-1185">Reference proteome</keyword>
<sequence length="229" mass="24630">MLKNSISPVAREKARRARERDAKDIASDIIRKALEVGIAPLKLMKLVKSLLRGHGAQSGSSAREESPATDVEDGVEIEQLEAVFKAIAVRARALLAQDGVNDVETPRKQAARGRILGKRKRGAEDPDSEPYPTARDRKRARADYAASSEEGGTQEKAVRGVKLPETPESLKVQDGLRNEEDGAWPADIGEDSGANVEQAKVVVELLVIRAQALLPQDGNVGQTTKTGPG</sequence>
<organism evidence="2 3">
    <name type="scientific">Humicola insolens</name>
    <name type="common">Soft-rot fungus</name>
    <dbReference type="NCBI Taxonomy" id="85995"/>
    <lineage>
        <taxon>Eukaryota</taxon>
        <taxon>Fungi</taxon>
        <taxon>Dikarya</taxon>
        <taxon>Ascomycota</taxon>
        <taxon>Pezizomycotina</taxon>
        <taxon>Sordariomycetes</taxon>
        <taxon>Sordariomycetidae</taxon>
        <taxon>Sordariales</taxon>
        <taxon>Chaetomiaceae</taxon>
        <taxon>Mycothermus</taxon>
    </lineage>
</organism>
<reference evidence="2 3" key="1">
    <citation type="journal article" date="2024" name="Commun. Biol.">
        <title>Comparative genomic analysis of thermophilic fungi reveals convergent evolutionary adaptations and gene losses.</title>
        <authorList>
            <person name="Steindorff A.S."/>
            <person name="Aguilar-Pontes M.V."/>
            <person name="Robinson A.J."/>
            <person name="Andreopoulos B."/>
            <person name="LaButti K."/>
            <person name="Kuo A."/>
            <person name="Mondo S."/>
            <person name="Riley R."/>
            <person name="Otillar R."/>
            <person name="Haridas S."/>
            <person name="Lipzen A."/>
            <person name="Grimwood J."/>
            <person name="Schmutz J."/>
            <person name="Clum A."/>
            <person name="Reid I.D."/>
            <person name="Moisan M.C."/>
            <person name="Butler G."/>
            <person name="Nguyen T.T.M."/>
            <person name="Dewar K."/>
            <person name="Conant G."/>
            <person name="Drula E."/>
            <person name="Henrissat B."/>
            <person name="Hansel C."/>
            <person name="Singer S."/>
            <person name="Hutchinson M.I."/>
            <person name="de Vries R.P."/>
            <person name="Natvig D.O."/>
            <person name="Powell A.J."/>
            <person name="Tsang A."/>
            <person name="Grigoriev I.V."/>
        </authorList>
    </citation>
    <scope>NUCLEOTIDE SEQUENCE [LARGE SCALE GENOMIC DNA]</scope>
    <source>
        <strain evidence="2 3">CBS 620.91</strain>
    </source>
</reference>
<evidence type="ECO:0000313" key="3">
    <source>
        <dbReference type="Proteomes" id="UP001583172"/>
    </source>
</evidence>
<gene>
    <name evidence="2" type="ORF">VTJ49DRAFT_3582</name>
</gene>